<sequence length="767" mass="80343">MFPPGPDTRVVELRVHGVMGTRPETLVSAVAAVDVAGDGLGRIVQPADRLLRPAPGPMLRAEGQSIPRVVEGYSWGGMTSGGWAKAAWAVLFPFALANVAHWMLPPVPAGHGLARRLSVACRTLLRLAAVLLTVLLVTQAAVVSLDLVAAQCLAPGSPCLADTVPDWLRETYLVRPTIGLLPVLLTIYVLHRISCVAWEVDAGATPGNPPPTPPNARVHLPGTNLVADPDTPTLRALHLVAALATVALLPLGGPFAMPGEPLPAALWTLALILLAVAITGVLALDDPRGAVPGRAGAWLRRALGPWTRRALYLVGVALVAAAGVSLDPLRLTGTEQTVEAIAAALIVVVAVFAVLLVPAARIARREWRSRPRELRPWAGGWMAAPVLAVAALLGGGFGAGLGIAVRKPLGTEGMQVPPGYLPVTLLWGAGAVLGAVVAVVAGPFALVRLRSIDSAEARLLGSPAREWRVAGWFRQHLHHVVLTCSGALSAGAAVAIYLRFVGTPDWLMPLSAVGVLALGALAGGLLRAVYNAARAPESGRQLGVLADLACFWPREAHPIVPPCYAVKVAPEVAARAMTHLAEPGTRVVVIGESHGSLLATVAVARLLNSLNEPERRRIGIVTVGSQLQWAYTRAFPAVLPFSAMGAFAGELGTRWRSLCRGTDALGGAVTTWRRQVFEDSLLGMGFRADGTPGPLAAATRSPHGALVLGLDHWLPDPQPGPLPGRRWTPGLQRHGNYSADPEWDRAVAMAAGLDPAEPQALFTLGDR</sequence>
<feature type="transmembrane region" description="Helical" evidence="1">
    <location>
        <begin position="506"/>
        <end position="530"/>
    </location>
</feature>
<name>A0A7W7PZA5_9PSEU</name>
<keyword evidence="1" id="KW-1133">Transmembrane helix</keyword>
<proteinExistence type="predicted"/>
<accession>A0A7W7PZA5</accession>
<feature type="transmembrane region" description="Helical" evidence="1">
    <location>
        <begin position="124"/>
        <end position="145"/>
    </location>
</feature>
<keyword evidence="3" id="KW-1185">Reference proteome</keyword>
<evidence type="ECO:0000256" key="1">
    <source>
        <dbReference type="SAM" id="Phobius"/>
    </source>
</evidence>
<keyword evidence="1" id="KW-0472">Membrane</keyword>
<dbReference type="Proteomes" id="UP000520767">
    <property type="component" value="Unassembled WGS sequence"/>
</dbReference>
<evidence type="ECO:0000313" key="2">
    <source>
        <dbReference type="EMBL" id="MBB4903941.1"/>
    </source>
</evidence>
<keyword evidence="1" id="KW-0812">Transmembrane</keyword>
<feature type="transmembrane region" description="Helical" evidence="1">
    <location>
        <begin position="425"/>
        <end position="449"/>
    </location>
</feature>
<dbReference type="EMBL" id="JACHJQ010000001">
    <property type="protein sequence ID" value="MBB4903941.1"/>
    <property type="molecule type" value="Genomic_DNA"/>
</dbReference>
<organism evidence="2 3">
    <name type="scientific">Actinophytocola algeriensis</name>
    <dbReference type="NCBI Taxonomy" id="1768010"/>
    <lineage>
        <taxon>Bacteria</taxon>
        <taxon>Bacillati</taxon>
        <taxon>Actinomycetota</taxon>
        <taxon>Actinomycetes</taxon>
        <taxon>Pseudonocardiales</taxon>
        <taxon>Pseudonocardiaceae</taxon>
    </lineage>
</organism>
<evidence type="ECO:0008006" key="4">
    <source>
        <dbReference type="Google" id="ProtNLM"/>
    </source>
</evidence>
<feature type="transmembrane region" description="Helical" evidence="1">
    <location>
        <begin position="480"/>
        <end position="500"/>
    </location>
</feature>
<feature type="transmembrane region" description="Helical" evidence="1">
    <location>
        <begin position="381"/>
        <end position="405"/>
    </location>
</feature>
<gene>
    <name evidence="2" type="ORF">FHR82_000151</name>
</gene>
<protein>
    <recommendedName>
        <fullName evidence="4">Integral membrane protein</fullName>
    </recommendedName>
</protein>
<reference evidence="2 3" key="1">
    <citation type="submission" date="2020-08" db="EMBL/GenBank/DDBJ databases">
        <title>Genomic Encyclopedia of Type Strains, Phase III (KMG-III): the genomes of soil and plant-associated and newly described type strains.</title>
        <authorList>
            <person name="Whitman W."/>
        </authorList>
    </citation>
    <scope>NUCLEOTIDE SEQUENCE [LARGE SCALE GENOMIC DNA]</scope>
    <source>
        <strain evidence="2 3">CECT 8960</strain>
    </source>
</reference>
<feature type="transmembrane region" description="Helical" evidence="1">
    <location>
        <begin position="236"/>
        <end position="258"/>
    </location>
</feature>
<dbReference type="AlphaFoldDB" id="A0A7W7PZA5"/>
<comment type="caution">
    <text evidence="2">The sequence shown here is derived from an EMBL/GenBank/DDBJ whole genome shotgun (WGS) entry which is preliminary data.</text>
</comment>
<dbReference type="RefSeq" id="WP_225943983.1">
    <property type="nucleotide sequence ID" value="NZ_JACHJQ010000001.1"/>
</dbReference>
<feature type="transmembrane region" description="Helical" evidence="1">
    <location>
        <begin position="264"/>
        <end position="284"/>
    </location>
</feature>
<evidence type="ECO:0000313" key="3">
    <source>
        <dbReference type="Proteomes" id="UP000520767"/>
    </source>
</evidence>
<feature type="transmembrane region" description="Helical" evidence="1">
    <location>
        <begin position="310"/>
        <end position="329"/>
    </location>
</feature>
<feature type="transmembrane region" description="Helical" evidence="1">
    <location>
        <begin position="172"/>
        <end position="190"/>
    </location>
</feature>
<feature type="transmembrane region" description="Helical" evidence="1">
    <location>
        <begin position="341"/>
        <end position="360"/>
    </location>
</feature>